<gene>
    <name evidence="1" type="ORF">LOX96_13470</name>
</gene>
<evidence type="ECO:0000313" key="2">
    <source>
        <dbReference type="Proteomes" id="UP001139721"/>
    </source>
</evidence>
<reference evidence="1" key="1">
    <citation type="submission" date="2021-11" db="EMBL/GenBank/DDBJ databases">
        <title>Legionella maioricencis sp. nov., a new species isolated from hot water samples in Mallorca.</title>
        <authorList>
            <person name="Crespi S."/>
            <person name="Drasar V."/>
            <person name="Salva-Serra F."/>
            <person name="Jaen-Luchoro D."/>
            <person name="Pineiro-Iglesias B."/>
            <person name="Aliaga F."/>
            <person name="Fernandez-Juarez V."/>
            <person name="Coll G."/>
            <person name="Moore E.R.B."/>
            <person name="Bennasar-Figueras A."/>
        </authorList>
    </citation>
    <scope>NUCLEOTIDE SEQUENCE</scope>
    <source>
        <strain evidence="1">HCPI-6</strain>
    </source>
</reference>
<accession>A0A9X2D2Z3</accession>
<dbReference type="EMBL" id="JAJKBJ010000019">
    <property type="protein sequence ID" value="MCL9685110.1"/>
    <property type="molecule type" value="Genomic_DNA"/>
</dbReference>
<comment type="caution">
    <text evidence="1">The sequence shown here is derived from an EMBL/GenBank/DDBJ whole genome shotgun (WGS) entry which is preliminary data.</text>
</comment>
<dbReference type="AlphaFoldDB" id="A0A9X2D2Z3"/>
<dbReference type="Proteomes" id="UP001139721">
    <property type="component" value="Unassembled WGS sequence"/>
</dbReference>
<sequence>MANQVVRLLANNKITIVHVGSLHVGGIIHHLLKKGVRPDKISAHIGQSKVLQREDYNALAEYFDIALSRFGKNSMDTAEVLRKIERLAPYLKPDKEGVVIEPLAMDNDIDDEYMKIAQELIEEFELRASPGP</sequence>
<protein>
    <submittedName>
        <fullName evidence="1">Uncharacterized protein</fullName>
    </submittedName>
</protein>
<dbReference type="RefSeq" id="WP_250423018.1">
    <property type="nucleotide sequence ID" value="NZ_JAJKBJ010000019.1"/>
</dbReference>
<evidence type="ECO:0000313" key="1">
    <source>
        <dbReference type="EMBL" id="MCL9685110.1"/>
    </source>
</evidence>
<organism evidence="1 2">
    <name type="scientific">Legionella maioricensis</name>
    <dbReference type="NCBI Taxonomy" id="2896528"/>
    <lineage>
        <taxon>Bacteria</taxon>
        <taxon>Pseudomonadati</taxon>
        <taxon>Pseudomonadota</taxon>
        <taxon>Gammaproteobacteria</taxon>
        <taxon>Legionellales</taxon>
        <taxon>Legionellaceae</taxon>
        <taxon>Legionella</taxon>
    </lineage>
</organism>
<keyword evidence="2" id="KW-1185">Reference proteome</keyword>
<name>A0A9X2D2Z3_9GAMM</name>
<proteinExistence type="predicted"/>